<dbReference type="GO" id="GO:0005524">
    <property type="term" value="F:ATP binding"/>
    <property type="evidence" value="ECO:0007669"/>
    <property type="project" value="InterPro"/>
</dbReference>
<dbReference type="PANTHER" id="PTHR47396:SF1">
    <property type="entry name" value="ATP-DEPENDENT HELICASE IRC3-RELATED"/>
    <property type="match status" value="1"/>
</dbReference>
<dbReference type="InterPro" id="IPR027417">
    <property type="entry name" value="P-loop_NTPase"/>
</dbReference>
<dbReference type="Gene3D" id="3.40.50.300">
    <property type="entry name" value="P-loop containing nucleotide triphosphate hydrolases"/>
    <property type="match status" value="2"/>
</dbReference>
<feature type="domain" description="Helicase/UvrB N-terminal" evidence="3">
    <location>
        <begin position="18"/>
        <end position="218"/>
    </location>
</feature>
<dbReference type="SUPFAM" id="SSF52540">
    <property type="entry name" value="P-loop containing nucleoside triphosphate hydrolases"/>
    <property type="match status" value="1"/>
</dbReference>
<evidence type="ECO:0000313" key="4">
    <source>
        <dbReference type="EMBL" id="OIJ35267.1"/>
    </source>
</evidence>
<feature type="compositionally biased region" description="Basic and acidic residues" evidence="2">
    <location>
        <begin position="444"/>
        <end position="458"/>
    </location>
</feature>
<dbReference type="Proteomes" id="UP000179540">
    <property type="component" value="Unassembled WGS sequence"/>
</dbReference>
<dbReference type="InterPro" id="IPR006935">
    <property type="entry name" value="Helicase/UvrB_N"/>
</dbReference>
<name>A0A1S2MYA0_9MICC</name>
<dbReference type="EMBL" id="MODZ01000010">
    <property type="protein sequence ID" value="OIJ35267.1"/>
    <property type="molecule type" value="Genomic_DNA"/>
</dbReference>
<keyword evidence="4" id="KW-0255">Endonuclease</keyword>
<protein>
    <submittedName>
        <fullName evidence="4">Restriction endonuclease</fullName>
    </submittedName>
</protein>
<dbReference type="PANTHER" id="PTHR47396">
    <property type="entry name" value="TYPE I RESTRICTION ENZYME ECOKI R PROTEIN"/>
    <property type="match status" value="1"/>
</dbReference>
<feature type="coiled-coil region" evidence="1">
    <location>
        <begin position="256"/>
        <end position="283"/>
    </location>
</feature>
<organism evidence="4 5">
    <name type="scientific">Rothia kristinae</name>
    <dbReference type="NCBI Taxonomy" id="37923"/>
    <lineage>
        <taxon>Bacteria</taxon>
        <taxon>Bacillati</taxon>
        <taxon>Actinomycetota</taxon>
        <taxon>Actinomycetes</taxon>
        <taxon>Micrococcales</taxon>
        <taxon>Micrococcaceae</taxon>
        <taxon>Rothia</taxon>
    </lineage>
</organism>
<keyword evidence="4" id="KW-0540">Nuclease</keyword>
<evidence type="ECO:0000259" key="3">
    <source>
        <dbReference type="Pfam" id="PF04851"/>
    </source>
</evidence>
<dbReference type="GO" id="GO:0004519">
    <property type="term" value="F:endonuclease activity"/>
    <property type="evidence" value="ECO:0007669"/>
    <property type="project" value="UniProtKB-KW"/>
</dbReference>
<dbReference type="Pfam" id="PF04851">
    <property type="entry name" value="ResIII"/>
    <property type="match status" value="1"/>
</dbReference>
<keyword evidence="1" id="KW-0175">Coiled coil</keyword>
<dbReference type="OrthoDB" id="9776021at2"/>
<dbReference type="AlphaFoldDB" id="A0A1S2MYA0"/>
<sequence>MLPLSLDQGMIDQIAHEFDLRAPNKEGLRQLIFHLTGTFDPTEPLVMDMATGSGKTYLMAAAVEYFRRQGMHNVMIVTPSLVVQNKTVQNFSYGSLRYVGGFPTPPEVVSPDSYEAWRGKQVGSPLEVATDPSMVFIFNVHQLVAPKKTHTSSTGTLDGQRTKIRTFQEDSGSLYEYLTELDDLIVIADESHLYGSKAKAFNQALKDLQPAATIGLTASTTDADNVIYHYPLYKAISDGYVKTPVLVYRKSGYTGKDAEERQLRDAMSLLRNKEAAYKEYRNDHPDVRQIQPALLVVCKNVEHATDIADLLRGPAYCNDTHAVLQVDNEHDNEATRRLLDNLDHEGSPIRVVVSVDKLKEGWDTKRIAVMCTLRAMASEVLTQQTMGRGLRLPFGNRTGNDRIDQLEILAHTSFEELLNDEDILQTFGLDGAVDDSTTATDILKDEAPIAGVDREGAVERGPIAPSTATTDDAGKEPRPALEPQSAEPQPPEPTVRSHGLEDDEEIEVATPATPIVVKINPDYAGTTFLFPSSTMQRSDSVFELKKIRNDDVKAAAKRVTDTGEVLHRKKLVVSEADNEIKTERVEDALVASDQVDKKEVAKELTSSVIKLGKLTQNQANLTQLTERIVPEFMKAADIDDWTEKAKVSALAELEQLIVDKLKAHASSLQTETTINPIELPIDQEFSLPVGEDILDLVGDDEQSEFKVRKYYGQWAKGLFPVASFDSWSGEYLLAMMLNYSEHIQWWKRLYRHEGASIAYSTRDNYYPDFVALDTDGTYWIIEGKAESGREDETVKKKREAASDLVTELISEPKFKDSTWGYLIAYETDVRTAQSWSDLKSMAQPVVRERYDD</sequence>
<dbReference type="InterPro" id="IPR050742">
    <property type="entry name" value="Helicase_Restrict-Modif_Enz"/>
</dbReference>
<dbReference type="RefSeq" id="WP_075515211.1">
    <property type="nucleotide sequence ID" value="NZ_MODZ01000010.1"/>
</dbReference>
<reference evidence="4 5" key="1">
    <citation type="submission" date="2016-10" db="EMBL/GenBank/DDBJ databases">
        <title>Draft genome sequence of strain LCT isolated from the Shenzhou X spacecraft of China.</title>
        <authorList>
            <person name="Huang B."/>
        </authorList>
    </citation>
    <scope>NUCLEOTIDE SEQUENCE [LARGE SCALE GENOMIC DNA]</scope>
    <source>
        <strain evidence="4 5">LCT-H5</strain>
    </source>
</reference>
<dbReference type="GO" id="GO:0016787">
    <property type="term" value="F:hydrolase activity"/>
    <property type="evidence" value="ECO:0007669"/>
    <property type="project" value="InterPro"/>
</dbReference>
<dbReference type="GO" id="GO:0005829">
    <property type="term" value="C:cytosol"/>
    <property type="evidence" value="ECO:0007669"/>
    <property type="project" value="TreeGrafter"/>
</dbReference>
<gene>
    <name evidence="4" type="ORF">BK826_08210</name>
</gene>
<evidence type="ECO:0000313" key="5">
    <source>
        <dbReference type="Proteomes" id="UP000179540"/>
    </source>
</evidence>
<comment type="caution">
    <text evidence="4">The sequence shown here is derived from an EMBL/GenBank/DDBJ whole genome shotgun (WGS) entry which is preliminary data.</text>
</comment>
<evidence type="ECO:0000256" key="1">
    <source>
        <dbReference type="SAM" id="Coils"/>
    </source>
</evidence>
<proteinExistence type="predicted"/>
<evidence type="ECO:0000256" key="2">
    <source>
        <dbReference type="SAM" id="MobiDB-lite"/>
    </source>
</evidence>
<feature type="region of interest" description="Disordered" evidence="2">
    <location>
        <begin position="444"/>
        <end position="502"/>
    </location>
</feature>
<keyword evidence="4" id="KW-0378">Hydrolase</keyword>
<accession>A0A1S2MYA0</accession>
<dbReference type="GO" id="GO:0003677">
    <property type="term" value="F:DNA binding"/>
    <property type="evidence" value="ECO:0007669"/>
    <property type="project" value="InterPro"/>
</dbReference>